<protein>
    <submittedName>
        <fullName evidence="10">Putative dipeptidase</fullName>
    </submittedName>
</protein>
<comment type="similarity">
    <text evidence="2">Belongs to the peptidase M20A family.</text>
</comment>
<dbReference type="PANTHER" id="PTHR43808:SF31">
    <property type="entry name" value="N-ACETYL-L-CITRULLINE DEACETYLASE"/>
    <property type="match status" value="1"/>
</dbReference>
<dbReference type="GO" id="GO:0006508">
    <property type="term" value="P:proteolysis"/>
    <property type="evidence" value="ECO:0007669"/>
    <property type="project" value="UniProtKB-KW"/>
</dbReference>
<comment type="caution">
    <text evidence="10">The sequence shown here is derived from an EMBL/GenBank/DDBJ whole genome shotgun (WGS) entry which is preliminary data.</text>
</comment>
<dbReference type="GO" id="GO:0008777">
    <property type="term" value="F:acetylornithine deacetylase activity"/>
    <property type="evidence" value="ECO:0007669"/>
    <property type="project" value="TreeGrafter"/>
</dbReference>
<dbReference type="STRING" id="999415.HMPREF9943_00710"/>
<sequence>MDFNKEVLKIKDDMLRDLKTLCLIPSVMDMSTASKNQPFGRECRKALDQMLSFGQRDGFITDDCDGYAGHIDIGEGEEAFGILGHLDVVPANPTGWKHPQYDCTLDGEYLYGRGVADDKGPLLAAYYAAKIVNQMDFDKKYKIRIIFGCNEENGSACVDYYFKHRPYPVMGFTPDADFPVVYGEKAICRFSAKGKAENNDLISFSGGTVINIVPGEATVHVKKDLTDAFFAFINENHIQGEATALDEKNFKYVLKGKSAHASLPEAGINSISLMAHFLNQHIDNDLVKYIDAHFYNDVHGEKLLGKKWEGAMGVLTSNLALIDYKDNVFEFSVDMRMPHELTKEILVPILKEKTKGMNLEYDYTDSLYVDPNSELIQKLHNSYVEFTGDHIHGPQAIGGGTYAKEMPNCVAFGCEFPGRDNAMHQDDEHILLDDLLVSTAIYAKALYDLLQK</sequence>
<keyword evidence="5" id="KW-0378">Hydrolase</keyword>
<dbReference type="InterPro" id="IPR010964">
    <property type="entry name" value="M20A_pepV-rel"/>
</dbReference>
<dbReference type="RefSeq" id="WP_004802106.1">
    <property type="nucleotide sequence ID" value="NZ_KB446647.1"/>
</dbReference>
<evidence type="ECO:0000256" key="4">
    <source>
        <dbReference type="ARBA" id="ARBA00022723"/>
    </source>
</evidence>
<dbReference type="AlphaFoldDB" id="M2P9B0"/>
<dbReference type="Gene3D" id="3.40.630.10">
    <property type="entry name" value="Zn peptidases"/>
    <property type="match status" value="1"/>
</dbReference>
<keyword evidence="6" id="KW-0862">Zinc</keyword>
<evidence type="ECO:0000259" key="9">
    <source>
        <dbReference type="Pfam" id="PF07687"/>
    </source>
</evidence>
<evidence type="ECO:0000313" key="10">
    <source>
        <dbReference type="EMBL" id="EMD16932.1"/>
    </source>
</evidence>
<dbReference type="SUPFAM" id="SSF55031">
    <property type="entry name" value="Bacterial exopeptidase dimerisation domain"/>
    <property type="match status" value="1"/>
</dbReference>
<dbReference type="Proteomes" id="UP000011758">
    <property type="component" value="Unassembled WGS sequence"/>
</dbReference>
<dbReference type="eggNOG" id="COG0624">
    <property type="taxonomic scope" value="Bacteria"/>
</dbReference>
<dbReference type="BioCyc" id="ECAT999415-HMP:GTTI-732-MONOMER"/>
<accession>M2P9B0</accession>
<reference evidence="10 11" key="1">
    <citation type="submission" date="2013-02" db="EMBL/GenBank/DDBJ databases">
        <title>The Genome Sequence of Lactobacillus catenaformis F0143.</title>
        <authorList>
            <consortium name="The Broad Institute Genome Sequencing Platform"/>
            <person name="Earl A."/>
            <person name="Ward D."/>
            <person name="Feldgarden M."/>
            <person name="Gevers D."/>
            <person name="Izard J."/>
            <person name="Blanton J.M."/>
            <person name="Mathney J."/>
            <person name="Dewhirst F.E."/>
            <person name="Young S.K."/>
            <person name="Zeng Q."/>
            <person name="Gargeya S."/>
            <person name="Fitzgerald M."/>
            <person name="Haas B."/>
            <person name="Abouelleil A."/>
            <person name="Alvarado L."/>
            <person name="Arachchi H.M."/>
            <person name="Berlin A."/>
            <person name="Chapman S.B."/>
            <person name="Gearin G."/>
            <person name="Goldberg J."/>
            <person name="Griggs A."/>
            <person name="Gujja S."/>
            <person name="Hansen M."/>
            <person name="Heiman D."/>
            <person name="Howarth C."/>
            <person name="Larimer J."/>
            <person name="Lui A."/>
            <person name="MacDonald P.J.P."/>
            <person name="McCowen C."/>
            <person name="Montmayeur A."/>
            <person name="Murphy C."/>
            <person name="Neiman D."/>
            <person name="Pearson M."/>
            <person name="Priest M."/>
            <person name="Roberts A."/>
            <person name="Saif S."/>
            <person name="Shea T."/>
            <person name="Sisk P."/>
            <person name="Stolte C."/>
            <person name="Sykes S."/>
            <person name="Wortman J."/>
            <person name="Nusbaum C."/>
            <person name="Birren B."/>
        </authorList>
    </citation>
    <scope>NUCLEOTIDE SEQUENCE [LARGE SCALE GENOMIC DNA]</scope>
    <source>
        <strain evidence="10 11">OT 569</strain>
    </source>
</reference>
<evidence type="ECO:0000256" key="7">
    <source>
        <dbReference type="ARBA" id="ARBA00022997"/>
    </source>
</evidence>
<gene>
    <name evidence="10" type="ORF">HMPREF9943_00710</name>
</gene>
<dbReference type="NCBIfam" id="NF005591">
    <property type="entry name" value="PRK07318.1"/>
    <property type="match status" value="1"/>
</dbReference>
<evidence type="ECO:0000256" key="6">
    <source>
        <dbReference type="ARBA" id="ARBA00022833"/>
    </source>
</evidence>
<proteinExistence type="inferred from homology"/>
<organism evidence="10 11">
    <name type="scientific">Eggerthia catenaformis OT 569 = DSM 20559</name>
    <dbReference type="NCBI Taxonomy" id="999415"/>
    <lineage>
        <taxon>Bacteria</taxon>
        <taxon>Bacillati</taxon>
        <taxon>Bacillota</taxon>
        <taxon>Erysipelotrichia</taxon>
        <taxon>Erysipelotrichales</taxon>
        <taxon>Coprobacillaceae</taxon>
        <taxon>Eggerthia</taxon>
    </lineage>
</organism>
<dbReference type="InterPro" id="IPR036264">
    <property type="entry name" value="Bact_exopeptidase_dim_dom"/>
</dbReference>
<dbReference type="GO" id="GO:0016805">
    <property type="term" value="F:dipeptidase activity"/>
    <property type="evidence" value="ECO:0007669"/>
    <property type="project" value="UniProtKB-KW"/>
</dbReference>
<dbReference type="InterPro" id="IPR050072">
    <property type="entry name" value="Peptidase_M20A"/>
</dbReference>
<dbReference type="NCBIfam" id="TIGR01887">
    <property type="entry name" value="dipeptidaselike"/>
    <property type="match status" value="1"/>
</dbReference>
<dbReference type="GO" id="GO:0006526">
    <property type="term" value="P:L-arginine biosynthetic process"/>
    <property type="evidence" value="ECO:0007669"/>
    <property type="project" value="TreeGrafter"/>
</dbReference>
<evidence type="ECO:0000313" key="11">
    <source>
        <dbReference type="Proteomes" id="UP000011758"/>
    </source>
</evidence>
<dbReference type="GO" id="GO:0008270">
    <property type="term" value="F:zinc ion binding"/>
    <property type="evidence" value="ECO:0007669"/>
    <property type="project" value="InterPro"/>
</dbReference>
<evidence type="ECO:0000256" key="3">
    <source>
        <dbReference type="ARBA" id="ARBA00022670"/>
    </source>
</evidence>
<dbReference type="SUPFAM" id="SSF53187">
    <property type="entry name" value="Zn-dependent exopeptidases"/>
    <property type="match status" value="1"/>
</dbReference>
<evidence type="ECO:0000256" key="5">
    <source>
        <dbReference type="ARBA" id="ARBA00022801"/>
    </source>
</evidence>
<keyword evidence="11" id="KW-1185">Reference proteome</keyword>
<dbReference type="InterPro" id="IPR011650">
    <property type="entry name" value="Peptidase_M20_dimer"/>
</dbReference>
<evidence type="ECO:0000256" key="2">
    <source>
        <dbReference type="ARBA" id="ARBA00006247"/>
    </source>
</evidence>
<dbReference type="Gene3D" id="3.30.70.360">
    <property type="match status" value="2"/>
</dbReference>
<dbReference type="EMBL" id="AGEJ01000012">
    <property type="protein sequence ID" value="EMD16932.1"/>
    <property type="molecule type" value="Genomic_DNA"/>
</dbReference>
<keyword evidence="7" id="KW-0224">Dipeptidase</keyword>
<keyword evidence="3" id="KW-0645">Protease</keyword>
<comment type="cofactor">
    <cofactor evidence="1">
        <name>Zn(2+)</name>
        <dbReference type="ChEBI" id="CHEBI:29105"/>
    </cofactor>
</comment>
<name>M2P9B0_9FIRM</name>
<dbReference type="PATRIC" id="fig|999415.3.peg.711"/>
<evidence type="ECO:0000256" key="8">
    <source>
        <dbReference type="ARBA" id="ARBA00023049"/>
    </source>
</evidence>
<dbReference type="InterPro" id="IPR002933">
    <property type="entry name" value="Peptidase_M20"/>
</dbReference>
<evidence type="ECO:0000256" key="1">
    <source>
        <dbReference type="ARBA" id="ARBA00001947"/>
    </source>
</evidence>
<dbReference type="PANTHER" id="PTHR43808">
    <property type="entry name" value="ACETYLORNITHINE DEACETYLASE"/>
    <property type="match status" value="1"/>
</dbReference>
<keyword evidence="4" id="KW-0479">Metal-binding</keyword>
<keyword evidence="8" id="KW-0482">Metalloprotease</keyword>
<dbReference type="OrthoDB" id="9761532at2"/>
<dbReference type="Pfam" id="PF07687">
    <property type="entry name" value="M20_dimer"/>
    <property type="match status" value="1"/>
</dbReference>
<dbReference type="Pfam" id="PF01546">
    <property type="entry name" value="Peptidase_M20"/>
    <property type="match status" value="1"/>
</dbReference>
<feature type="domain" description="Peptidase M20 dimerisation" evidence="9">
    <location>
        <begin position="251"/>
        <end position="286"/>
    </location>
</feature>
<dbReference type="GO" id="GO:0008237">
    <property type="term" value="F:metallopeptidase activity"/>
    <property type="evidence" value="ECO:0007669"/>
    <property type="project" value="UniProtKB-KW"/>
</dbReference>